<proteinExistence type="predicted"/>
<dbReference type="RefSeq" id="WP_105595058.1">
    <property type="nucleotide sequence ID" value="NZ_PDET01000022.1"/>
</dbReference>
<sequence length="158" mass="18319">MPEKKYCYRYVDRHDSEGRAVIELDQCVILRETEKTFWYCWDLPYMTLEQLQVYRSRPGDRSVKRCLKGASRSNYHMTREEALAAFTYRKSFQLSRIKLTLEKVSLCLAALSRAGHVEGLEVVDGEVLAYSRTVISVPDCTIIGEKGPEAENYSWGEY</sequence>
<accession>A0A2S9I5P9</accession>
<dbReference type="EMBL" id="PDET01000022">
    <property type="protein sequence ID" value="PRD13127.1"/>
    <property type="molecule type" value="Genomic_DNA"/>
</dbReference>
<protein>
    <submittedName>
        <fullName evidence="1">Uncharacterized protein</fullName>
    </submittedName>
</protein>
<reference evidence="1 2" key="1">
    <citation type="submission" date="2017-10" db="EMBL/GenBank/DDBJ databases">
        <title>Draft genome of two endophytic bacteria isolated from 'guarana' Paullinia cupana (Mart.) Ducke.</title>
        <authorList>
            <person name="Siqueira K.A."/>
            <person name="Liotti R.G."/>
            <person name="Mendes T.A."/>
            <person name="Soares M.A."/>
        </authorList>
    </citation>
    <scope>NUCLEOTIDE SEQUENCE [LARGE SCALE GENOMIC DNA]</scope>
    <source>
        <strain evidence="1 2">342</strain>
    </source>
</reference>
<dbReference type="OrthoDB" id="6636623at2"/>
<keyword evidence="2" id="KW-1185">Reference proteome</keyword>
<name>A0A2S9I5P9_9GAMM</name>
<evidence type="ECO:0000313" key="1">
    <source>
        <dbReference type="EMBL" id="PRD13127.1"/>
    </source>
</evidence>
<evidence type="ECO:0000313" key="2">
    <source>
        <dbReference type="Proteomes" id="UP000239181"/>
    </source>
</evidence>
<organism evidence="1 2">
    <name type="scientific">Pantoea coffeiphila</name>
    <dbReference type="NCBI Taxonomy" id="1465635"/>
    <lineage>
        <taxon>Bacteria</taxon>
        <taxon>Pseudomonadati</taxon>
        <taxon>Pseudomonadota</taxon>
        <taxon>Gammaproteobacteria</taxon>
        <taxon>Enterobacterales</taxon>
        <taxon>Erwiniaceae</taxon>
        <taxon>Pantoea</taxon>
    </lineage>
</organism>
<dbReference type="AlphaFoldDB" id="A0A2S9I5P9"/>
<dbReference type="Proteomes" id="UP000239181">
    <property type="component" value="Unassembled WGS sequence"/>
</dbReference>
<gene>
    <name evidence="1" type="ORF">CQW29_22915</name>
</gene>
<comment type="caution">
    <text evidence="1">The sequence shown here is derived from an EMBL/GenBank/DDBJ whole genome shotgun (WGS) entry which is preliminary data.</text>
</comment>